<evidence type="ECO:0000256" key="1">
    <source>
        <dbReference type="SAM" id="MobiDB-lite"/>
    </source>
</evidence>
<comment type="caution">
    <text evidence="3">The sequence shown here is derived from an EMBL/GenBank/DDBJ whole genome shotgun (WGS) entry which is preliminary data.</text>
</comment>
<feature type="region of interest" description="Disordered" evidence="1">
    <location>
        <begin position="81"/>
        <end position="105"/>
    </location>
</feature>
<dbReference type="Proteomes" id="UP000234328">
    <property type="component" value="Unassembled WGS sequence"/>
</dbReference>
<protein>
    <submittedName>
        <fullName evidence="3">Virulence factor</fullName>
    </submittedName>
</protein>
<dbReference type="RefSeq" id="WP_102070749.1">
    <property type="nucleotide sequence ID" value="NZ_PDNV01000009.1"/>
</dbReference>
<organism evidence="3 4">
    <name type="scientific">Pollutimonas nitritireducens</name>
    <dbReference type="NCBI Taxonomy" id="2045209"/>
    <lineage>
        <taxon>Bacteria</taxon>
        <taxon>Pseudomonadati</taxon>
        <taxon>Pseudomonadota</taxon>
        <taxon>Betaproteobacteria</taxon>
        <taxon>Burkholderiales</taxon>
        <taxon>Alcaligenaceae</taxon>
        <taxon>Pollutimonas</taxon>
    </lineage>
</organism>
<keyword evidence="2" id="KW-0732">Signal</keyword>
<evidence type="ECO:0000313" key="4">
    <source>
        <dbReference type="Proteomes" id="UP000234328"/>
    </source>
</evidence>
<gene>
    <name evidence="3" type="ORF">CR155_14435</name>
</gene>
<sequence length="105" mass="12366">MKRLLLAGAATLAMLGSSAAMARVDVDISIGVPGVIYSEPDYYYPPVRYVERPRVIVVPERRYHRPVTVYGPRYYREDYRDGRHYRKHHNKHHGKHHSRRGHRDD</sequence>
<feature type="signal peptide" evidence="2">
    <location>
        <begin position="1"/>
        <end position="22"/>
    </location>
</feature>
<dbReference type="EMBL" id="PDNV01000009">
    <property type="protein sequence ID" value="PLC53004.1"/>
    <property type="molecule type" value="Genomic_DNA"/>
</dbReference>
<evidence type="ECO:0000313" key="3">
    <source>
        <dbReference type="EMBL" id="PLC53004.1"/>
    </source>
</evidence>
<feature type="chain" id="PRO_5014814233" evidence="2">
    <location>
        <begin position="23"/>
        <end position="105"/>
    </location>
</feature>
<proteinExistence type="predicted"/>
<name>A0A2N4UDB9_9BURK</name>
<evidence type="ECO:0000256" key="2">
    <source>
        <dbReference type="SAM" id="SignalP"/>
    </source>
</evidence>
<reference evidence="3 4" key="1">
    <citation type="submission" date="2017-10" db="EMBL/GenBank/DDBJ databases">
        <title>Two draft genome sequences of Pusillimonas sp. strains isolated from a nitrate- and radionuclide-contaminated groundwater in Russia.</title>
        <authorList>
            <person name="Grouzdev D.S."/>
            <person name="Tourova T.P."/>
            <person name="Goeva M.A."/>
            <person name="Babich T.L."/>
            <person name="Sokolova D.S."/>
            <person name="Abdullin R."/>
            <person name="Poltaraus A.B."/>
            <person name="Toshchakov S.V."/>
            <person name="Nazina T.N."/>
        </authorList>
    </citation>
    <scope>NUCLEOTIDE SEQUENCE [LARGE SCALE GENOMIC DNA]</scope>
    <source>
        <strain evidence="3 4">JR1/69-2-13</strain>
    </source>
</reference>
<keyword evidence="4" id="KW-1185">Reference proteome</keyword>
<dbReference type="AlphaFoldDB" id="A0A2N4UDB9"/>
<feature type="compositionally biased region" description="Basic residues" evidence="1">
    <location>
        <begin position="83"/>
        <end position="105"/>
    </location>
</feature>
<accession>A0A2N4UDB9</accession>